<evidence type="ECO:0000313" key="1">
    <source>
        <dbReference type="EMBL" id="CDT90895.1"/>
    </source>
</evidence>
<gene>
    <name evidence="1" type="ORF">VCR31J2_160028</name>
</gene>
<keyword evidence="2" id="KW-1185">Reference proteome</keyword>
<dbReference type="EMBL" id="CCKJ01000068">
    <property type="protein sequence ID" value="CDT90895.1"/>
    <property type="molecule type" value="Genomic_DNA"/>
</dbReference>
<proteinExistence type="predicted"/>
<organism evidence="1 2">
    <name type="scientific">Vibrio coralliirubri</name>
    <dbReference type="NCBI Taxonomy" id="1516159"/>
    <lineage>
        <taxon>Bacteria</taxon>
        <taxon>Pseudomonadati</taxon>
        <taxon>Pseudomonadota</taxon>
        <taxon>Gammaproteobacteria</taxon>
        <taxon>Vibrionales</taxon>
        <taxon>Vibrionaceae</taxon>
        <taxon>Vibrio</taxon>
    </lineage>
</organism>
<accession>A0A0T7DC87</accession>
<accession>A0A0T7ED71</accession>
<dbReference type="Proteomes" id="UP000041625">
    <property type="component" value="Unassembled WGS sequence"/>
</dbReference>
<accession>A0A0T7EDV0</accession>
<dbReference type="AlphaFoldDB" id="A0A0T7ED71"/>
<protein>
    <submittedName>
        <fullName evidence="1">Uncharacterized protein</fullName>
    </submittedName>
</protein>
<comment type="caution">
    <text evidence="1">The sequence shown here is derived from an EMBL/GenBank/DDBJ whole genome shotgun (WGS) entry which is preliminary data.</text>
</comment>
<reference evidence="1 2" key="1">
    <citation type="submission" date="2014-06" db="EMBL/GenBank/DDBJ databases">
        <authorList>
            <person name="Le Roux F."/>
        </authorList>
    </citation>
    <scope>NUCLEOTIDE SEQUENCE [LARGE SCALE GENOMIC DNA]</scope>
    <source>
        <strain evidence="1 2">J2-31</strain>
    </source>
</reference>
<sequence>MPIDLCETVASKIRTHCQLTFEANKKFTIFINREHKLSIHY</sequence>
<evidence type="ECO:0000313" key="2">
    <source>
        <dbReference type="Proteomes" id="UP000041625"/>
    </source>
</evidence>
<name>A0A0T7ED71_9VIBR</name>